<sequence length="115" mass="12657">MRSGRAVDGTGSSSGRTSLPSSILAGECDNRVITSAAWRSRPWLPPGAPTRIGKTLECLHVTDMFETRLESFPHTAHPRCVHGSRFRTAQLARAEDPSARLSPVASRRPQQEEYE</sequence>
<evidence type="ECO:0000256" key="1">
    <source>
        <dbReference type="SAM" id="MobiDB-lite"/>
    </source>
</evidence>
<accession>A0A918ILN5</accession>
<feature type="region of interest" description="Disordered" evidence="1">
    <location>
        <begin position="91"/>
        <end position="115"/>
    </location>
</feature>
<proteinExistence type="predicted"/>
<name>A0A918ILN5_9ACTN</name>
<dbReference type="EMBL" id="BMTD01000037">
    <property type="protein sequence ID" value="GGV29652.1"/>
    <property type="molecule type" value="Genomic_DNA"/>
</dbReference>
<feature type="region of interest" description="Disordered" evidence="1">
    <location>
        <begin position="1"/>
        <end position="23"/>
    </location>
</feature>
<gene>
    <name evidence="2" type="ORF">GCM10010260_82700</name>
</gene>
<evidence type="ECO:0000313" key="3">
    <source>
        <dbReference type="Proteomes" id="UP000618795"/>
    </source>
</evidence>
<comment type="caution">
    <text evidence="2">The sequence shown here is derived from an EMBL/GenBank/DDBJ whole genome shotgun (WGS) entry which is preliminary data.</text>
</comment>
<protein>
    <submittedName>
        <fullName evidence="2">Uncharacterized protein</fullName>
    </submittedName>
</protein>
<dbReference type="Proteomes" id="UP000618795">
    <property type="component" value="Unassembled WGS sequence"/>
</dbReference>
<reference evidence="2" key="2">
    <citation type="submission" date="2020-09" db="EMBL/GenBank/DDBJ databases">
        <authorList>
            <person name="Sun Q."/>
            <person name="Ohkuma M."/>
        </authorList>
    </citation>
    <scope>NUCLEOTIDE SEQUENCE</scope>
    <source>
        <strain evidence="2">JCM 4369</strain>
    </source>
</reference>
<feature type="compositionally biased region" description="Low complexity" evidence="1">
    <location>
        <begin position="9"/>
        <end position="22"/>
    </location>
</feature>
<dbReference type="AlphaFoldDB" id="A0A918ILN5"/>
<evidence type="ECO:0000313" key="2">
    <source>
        <dbReference type="EMBL" id="GGV29652.1"/>
    </source>
</evidence>
<organism evidence="2 3">
    <name type="scientific">Streptomyces filipinensis</name>
    <dbReference type="NCBI Taxonomy" id="66887"/>
    <lineage>
        <taxon>Bacteria</taxon>
        <taxon>Bacillati</taxon>
        <taxon>Actinomycetota</taxon>
        <taxon>Actinomycetes</taxon>
        <taxon>Kitasatosporales</taxon>
        <taxon>Streptomycetaceae</taxon>
        <taxon>Streptomyces</taxon>
    </lineage>
</organism>
<reference evidence="2" key="1">
    <citation type="journal article" date="2014" name="Int. J. Syst. Evol. Microbiol.">
        <title>Complete genome sequence of Corynebacterium casei LMG S-19264T (=DSM 44701T), isolated from a smear-ripened cheese.</title>
        <authorList>
            <consortium name="US DOE Joint Genome Institute (JGI-PGF)"/>
            <person name="Walter F."/>
            <person name="Albersmeier A."/>
            <person name="Kalinowski J."/>
            <person name="Ruckert C."/>
        </authorList>
    </citation>
    <scope>NUCLEOTIDE SEQUENCE</scope>
    <source>
        <strain evidence="2">JCM 4369</strain>
    </source>
</reference>
<keyword evidence="3" id="KW-1185">Reference proteome</keyword>